<name>A0A0E0M3Q9_ORYPU</name>
<reference evidence="2" key="1">
    <citation type="submission" date="2015-04" db="UniProtKB">
        <authorList>
            <consortium name="EnsemblPlants"/>
        </authorList>
    </citation>
    <scope>IDENTIFICATION</scope>
</reference>
<dbReference type="HOGENOM" id="CLU_115601_1_0_1"/>
<accession>A0A0E0M3Q9</accession>
<proteinExistence type="predicted"/>
<feature type="transmembrane region" description="Helical" evidence="1">
    <location>
        <begin position="90"/>
        <end position="109"/>
    </location>
</feature>
<reference evidence="2" key="2">
    <citation type="submission" date="2018-05" db="EMBL/GenBank/DDBJ databases">
        <title>OpunRS2 (Oryza punctata Reference Sequence Version 2).</title>
        <authorList>
            <person name="Zhang J."/>
            <person name="Kudrna D."/>
            <person name="Lee S."/>
            <person name="Talag J."/>
            <person name="Welchert J."/>
            <person name="Wing R.A."/>
        </authorList>
    </citation>
    <scope>NUCLEOTIDE SEQUENCE [LARGE SCALE GENOMIC DNA]</scope>
</reference>
<dbReference type="Gramene" id="OPUNC09G15670.1">
    <property type="protein sequence ID" value="OPUNC09G15670.1"/>
    <property type="gene ID" value="OPUNC09G15670"/>
</dbReference>
<evidence type="ECO:0000313" key="2">
    <source>
        <dbReference type="EnsemblPlants" id="OPUNC09G15670.1"/>
    </source>
</evidence>
<keyword evidence="1" id="KW-0472">Membrane</keyword>
<keyword evidence="1" id="KW-1133">Transmembrane helix</keyword>
<keyword evidence="1" id="KW-0812">Transmembrane</keyword>
<feature type="transmembrane region" description="Helical" evidence="1">
    <location>
        <begin position="59"/>
        <end position="78"/>
    </location>
</feature>
<dbReference type="EnsemblPlants" id="OPUNC09G15670.1">
    <property type="protein sequence ID" value="OPUNC09G15670.1"/>
    <property type="gene ID" value="OPUNC09G15670"/>
</dbReference>
<organism evidence="2">
    <name type="scientific">Oryza punctata</name>
    <name type="common">Red rice</name>
    <dbReference type="NCBI Taxonomy" id="4537"/>
    <lineage>
        <taxon>Eukaryota</taxon>
        <taxon>Viridiplantae</taxon>
        <taxon>Streptophyta</taxon>
        <taxon>Embryophyta</taxon>
        <taxon>Tracheophyta</taxon>
        <taxon>Spermatophyta</taxon>
        <taxon>Magnoliopsida</taxon>
        <taxon>Liliopsida</taxon>
        <taxon>Poales</taxon>
        <taxon>Poaceae</taxon>
        <taxon>BOP clade</taxon>
        <taxon>Oryzoideae</taxon>
        <taxon>Oryzeae</taxon>
        <taxon>Oryzinae</taxon>
        <taxon>Oryza</taxon>
    </lineage>
</organism>
<evidence type="ECO:0000313" key="3">
    <source>
        <dbReference type="Proteomes" id="UP000026962"/>
    </source>
</evidence>
<sequence>MSRNIKDEIEAAFAAGAMLPDWRRRLLASGMDEGGVDKVAADIAETHPTLEFVWSKEAMAFDFVLGGLLLCLGVAGLLSGEHHDDGQNTVAGGLLVLVMTAVVAVVCEYERRRRLQA</sequence>
<evidence type="ECO:0000256" key="1">
    <source>
        <dbReference type="SAM" id="Phobius"/>
    </source>
</evidence>
<keyword evidence="3" id="KW-1185">Reference proteome</keyword>
<dbReference type="Proteomes" id="UP000026962">
    <property type="component" value="Chromosome 9"/>
</dbReference>
<protein>
    <submittedName>
        <fullName evidence="2">Uncharacterized protein</fullName>
    </submittedName>
</protein>
<dbReference type="OMA" id="AWSKGAM"/>
<dbReference type="AlphaFoldDB" id="A0A0E0M3Q9"/>